<reference evidence="1 2" key="4">
    <citation type="journal article" date="2011" name="BMC Genomics">
        <title>RNA-Seq improves annotation of protein-coding genes in the cucumber genome.</title>
        <authorList>
            <person name="Li Z."/>
            <person name="Zhang Z."/>
            <person name="Yan P."/>
            <person name="Huang S."/>
            <person name="Fei Z."/>
            <person name="Lin K."/>
        </authorList>
    </citation>
    <scope>NUCLEOTIDE SEQUENCE [LARGE SCALE GENOMIC DNA]</scope>
    <source>
        <strain evidence="2">cv. 9930</strain>
    </source>
</reference>
<protein>
    <submittedName>
        <fullName evidence="1">Uncharacterized protein</fullName>
    </submittedName>
</protein>
<dbReference type="Proteomes" id="UP000029981">
    <property type="component" value="Chromosome 6"/>
</dbReference>
<dbReference type="AlphaFoldDB" id="A0A0A0KGP4"/>
<accession>A0A0A0KGP4</accession>
<reference evidence="1 2" key="3">
    <citation type="journal article" date="2010" name="BMC Genomics">
        <title>Transcriptome sequencing and comparative analysis of cucumber flowers with different sex types.</title>
        <authorList>
            <person name="Guo S."/>
            <person name="Zheng Y."/>
            <person name="Joung J.G."/>
            <person name="Liu S."/>
            <person name="Zhang Z."/>
            <person name="Crasta O.R."/>
            <person name="Sobral B.W."/>
            <person name="Xu Y."/>
            <person name="Huang S."/>
            <person name="Fei Z."/>
        </authorList>
    </citation>
    <scope>NUCLEOTIDE SEQUENCE [LARGE SCALE GENOMIC DNA]</scope>
    <source>
        <strain evidence="2">cv. 9930</strain>
    </source>
</reference>
<proteinExistence type="predicted"/>
<reference evidence="1 2" key="1">
    <citation type="journal article" date="2009" name="Nat. Genet.">
        <title>The genome of the cucumber, Cucumis sativus L.</title>
        <authorList>
            <person name="Huang S."/>
            <person name="Li R."/>
            <person name="Zhang Z."/>
            <person name="Li L."/>
            <person name="Gu X."/>
            <person name="Fan W."/>
            <person name="Lucas W.J."/>
            <person name="Wang X."/>
            <person name="Xie B."/>
            <person name="Ni P."/>
            <person name="Ren Y."/>
            <person name="Zhu H."/>
            <person name="Li J."/>
            <person name="Lin K."/>
            <person name="Jin W."/>
            <person name="Fei Z."/>
            <person name="Li G."/>
            <person name="Staub J."/>
            <person name="Kilian A."/>
            <person name="van der Vossen E.A."/>
            <person name="Wu Y."/>
            <person name="Guo J."/>
            <person name="He J."/>
            <person name="Jia Z."/>
            <person name="Ren Y."/>
            <person name="Tian G."/>
            <person name="Lu Y."/>
            <person name="Ruan J."/>
            <person name="Qian W."/>
            <person name="Wang M."/>
            <person name="Huang Q."/>
            <person name="Li B."/>
            <person name="Xuan Z."/>
            <person name="Cao J."/>
            <person name="Asan"/>
            <person name="Wu Z."/>
            <person name="Zhang J."/>
            <person name="Cai Q."/>
            <person name="Bai Y."/>
            <person name="Zhao B."/>
            <person name="Han Y."/>
            <person name="Li Y."/>
            <person name="Li X."/>
            <person name="Wang S."/>
            <person name="Shi Q."/>
            <person name="Liu S."/>
            <person name="Cho W.K."/>
            <person name="Kim J.Y."/>
            <person name="Xu Y."/>
            <person name="Heller-Uszynska K."/>
            <person name="Miao H."/>
            <person name="Cheng Z."/>
            <person name="Zhang S."/>
            <person name="Wu J."/>
            <person name="Yang Y."/>
            <person name="Kang H."/>
            <person name="Li M."/>
            <person name="Liang H."/>
            <person name="Ren X."/>
            <person name="Shi Z."/>
            <person name="Wen M."/>
            <person name="Jian M."/>
            <person name="Yang H."/>
            <person name="Zhang G."/>
            <person name="Yang Z."/>
            <person name="Chen R."/>
            <person name="Liu S."/>
            <person name="Li J."/>
            <person name="Ma L."/>
            <person name="Liu H."/>
            <person name="Zhou Y."/>
            <person name="Zhao J."/>
            <person name="Fang X."/>
            <person name="Li G."/>
            <person name="Fang L."/>
            <person name="Li Y."/>
            <person name="Liu D."/>
            <person name="Zheng H."/>
            <person name="Zhang Y."/>
            <person name="Qin N."/>
            <person name="Li Z."/>
            <person name="Yang G."/>
            <person name="Yang S."/>
            <person name="Bolund L."/>
            <person name="Kristiansen K."/>
            <person name="Zheng H."/>
            <person name="Li S."/>
            <person name="Zhang X."/>
            <person name="Yang H."/>
            <person name="Wang J."/>
            <person name="Sun R."/>
            <person name="Zhang B."/>
            <person name="Jiang S."/>
            <person name="Wang J."/>
            <person name="Du Y."/>
            <person name="Li S."/>
        </authorList>
    </citation>
    <scope>NUCLEOTIDE SEQUENCE [LARGE SCALE GENOMIC DNA]</scope>
    <source>
        <strain evidence="2">cv. 9930</strain>
    </source>
</reference>
<keyword evidence="2" id="KW-1185">Reference proteome</keyword>
<evidence type="ECO:0000313" key="1">
    <source>
        <dbReference type="EMBL" id="KGN48925.1"/>
    </source>
</evidence>
<dbReference type="Gramene" id="KGN48925">
    <property type="protein sequence ID" value="KGN48925"/>
    <property type="gene ID" value="Csa_6G506020"/>
</dbReference>
<gene>
    <name evidence="1" type="ORF">Csa_6G506020</name>
</gene>
<name>A0A0A0KGP4_CUCSA</name>
<sequence length="83" mass="9428">MIFLRSGQTSCGLSIYQIVYFSQSDSYSSDLAWKQGFCLQSLAEPLQLDGTFHPKLVGWWCLIWMPLSLWSYSQGIVLKGCLV</sequence>
<organism evidence="1 2">
    <name type="scientific">Cucumis sativus</name>
    <name type="common">Cucumber</name>
    <dbReference type="NCBI Taxonomy" id="3659"/>
    <lineage>
        <taxon>Eukaryota</taxon>
        <taxon>Viridiplantae</taxon>
        <taxon>Streptophyta</taxon>
        <taxon>Embryophyta</taxon>
        <taxon>Tracheophyta</taxon>
        <taxon>Spermatophyta</taxon>
        <taxon>Magnoliopsida</taxon>
        <taxon>eudicotyledons</taxon>
        <taxon>Gunneridae</taxon>
        <taxon>Pentapetalae</taxon>
        <taxon>rosids</taxon>
        <taxon>fabids</taxon>
        <taxon>Cucurbitales</taxon>
        <taxon>Cucurbitaceae</taxon>
        <taxon>Benincaseae</taxon>
        <taxon>Cucumis</taxon>
    </lineage>
</organism>
<reference evidence="1 2" key="2">
    <citation type="journal article" date="2009" name="PLoS ONE">
        <title>An integrated genetic and cytogenetic map of the cucumber genome.</title>
        <authorList>
            <person name="Ren Y."/>
            <person name="Zhang Z."/>
            <person name="Liu J."/>
            <person name="Staub J.E."/>
            <person name="Han Y."/>
            <person name="Cheng Z."/>
            <person name="Li X."/>
            <person name="Lu J."/>
            <person name="Miao H."/>
            <person name="Kang H."/>
            <person name="Xie B."/>
            <person name="Gu X."/>
            <person name="Wang X."/>
            <person name="Du Y."/>
            <person name="Jin W."/>
            <person name="Huang S."/>
        </authorList>
    </citation>
    <scope>NUCLEOTIDE SEQUENCE [LARGE SCALE GENOMIC DNA]</scope>
    <source>
        <strain evidence="2">cv. 9930</strain>
    </source>
</reference>
<evidence type="ECO:0000313" key="2">
    <source>
        <dbReference type="Proteomes" id="UP000029981"/>
    </source>
</evidence>
<dbReference type="EMBL" id="CM002927">
    <property type="protein sequence ID" value="KGN48925.1"/>
    <property type="molecule type" value="Genomic_DNA"/>
</dbReference>